<sequence>MSISKYFHQYLNFQPIPTSPAFESEKLIQAFQACQESGFFLLELRNGNQGETLWGDAEKMFDITTLTLTLDHEQFIPRTRRYTRNKFVMCKPLANRSFREDCKSFFYHARGVLDHLPLAHGTLVSLNSLDKELCTFLRMLVSRSQSITKDHPIILGAIQILEP</sequence>
<proteinExistence type="predicted"/>
<evidence type="ECO:0000313" key="1">
    <source>
        <dbReference type="EMBL" id="KAF7920172.1"/>
    </source>
</evidence>
<comment type="caution">
    <text evidence="1">The sequence shown here is derived from an EMBL/GenBank/DDBJ whole genome shotgun (WGS) entry which is preliminary data.</text>
</comment>
<dbReference type="RefSeq" id="XP_038727079.1">
    <property type="nucleotide sequence ID" value="XM_038882028.1"/>
</dbReference>
<dbReference type="GeneID" id="62155101"/>
<gene>
    <name evidence="1" type="ORF">EAE97_011513</name>
</gene>
<dbReference type="Proteomes" id="UP000710849">
    <property type="component" value="Unassembled WGS sequence"/>
</dbReference>
<accession>A0A9P5HQP8</accession>
<evidence type="ECO:0008006" key="3">
    <source>
        <dbReference type="Google" id="ProtNLM"/>
    </source>
</evidence>
<reference evidence="1 2" key="1">
    <citation type="journal article" date="2020" name="Genome Biol. Evol.">
        <title>Comparative genomics of Sclerotiniaceae.</title>
        <authorList>
            <person name="Valero Jimenez C.A."/>
            <person name="Steentjes M."/>
            <person name="Scholten O.E."/>
            <person name="Van Kan J.A.L."/>
        </authorList>
    </citation>
    <scope>NUCLEOTIDE SEQUENCE [LARGE SCALE GENOMIC DNA]</scope>
    <source>
        <strain evidence="1 2">MUCL 94</strain>
    </source>
</reference>
<dbReference type="EMBL" id="RCSW01000038">
    <property type="protein sequence ID" value="KAF7920172.1"/>
    <property type="molecule type" value="Genomic_DNA"/>
</dbReference>
<evidence type="ECO:0000313" key="2">
    <source>
        <dbReference type="Proteomes" id="UP000710849"/>
    </source>
</evidence>
<organism evidence="1 2">
    <name type="scientific">Botrytis byssoidea</name>
    <dbReference type="NCBI Taxonomy" id="139641"/>
    <lineage>
        <taxon>Eukaryota</taxon>
        <taxon>Fungi</taxon>
        <taxon>Dikarya</taxon>
        <taxon>Ascomycota</taxon>
        <taxon>Pezizomycotina</taxon>
        <taxon>Leotiomycetes</taxon>
        <taxon>Helotiales</taxon>
        <taxon>Sclerotiniaceae</taxon>
        <taxon>Botrytis</taxon>
    </lineage>
</organism>
<name>A0A9P5HQP8_9HELO</name>
<dbReference type="AlphaFoldDB" id="A0A9P5HQP8"/>
<keyword evidence="2" id="KW-1185">Reference proteome</keyword>
<protein>
    <recommendedName>
        <fullName evidence="3">Non-haem dioxygenase N-terminal domain-containing protein</fullName>
    </recommendedName>
</protein>